<evidence type="ECO:0000256" key="2">
    <source>
        <dbReference type="ARBA" id="ARBA00022679"/>
    </source>
</evidence>
<name>A0ABR8WKU4_9FLAO</name>
<evidence type="ECO:0000313" key="4">
    <source>
        <dbReference type="EMBL" id="MBD8017572.1"/>
    </source>
</evidence>
<accession>A0ABR8WKU4</accession>
<dbReference type="CDD" id="cd00761">
    <property type="entry name" value="Glyco_tranf_GTA_type"/>
    <property type="match status" value="1"/>
</dbReference>
<evidence type="ECO:0000259" key="3">
    <source>
        <dbReference type="Pfam" id="PF00535"/>
    </source>
</evidence>
<gene>
    <name evidence="4" type="ORF">H9628_03725</name>
</gene>
<dbReference type="InterPro" id="IPR001173">
    <property type="entry name" value="Glyco_trans_2-like"/>
</dbReference>
<feature type="domain" description="Glycosyltransferase 2-like" evidence="3">
    <location>
        <begin position="7"/>
        <end position="132"/>
    </location>
</feature>
<organism evidence="4 5">
    <name type="scientific">Kaistella pullorum</name>
    <dbReference type="NCBI Taxonomy" id="2763074"/>
    <lineage>
        <taxon>Bacteria</taxon>
        <taxon>Pseudomonadati</taxon>
        <taxon>Bacteroidota</taxon>
        <taxon>Flavobacteriia</taxon>
        <taxon>Flavobacteriales</taxon>
        <taxon>Weeksellaceae</taxon>
        <taxon>Chryseobacterium group</taxon>
        <taxon>Kaistella</taxon>
    </lineage>
</organism>
<reference evidence="4 5" key="1">
    <citation type="submission" date="2020-08" db="EMBL/GenBank/DDBJ databases">
        <title>A Genomic Blueprint of the Chicken Gut Microbiome.</title>
        <authorList>
            <person name="Gilroy R."/>
            <person name="Ravi A."/>
            <person name="Getino M."/>
            <person name="Pursley I."/>
            <person name="Horton D.L."/>
            <person name="Alikhan N.-F."/>
            <person name="Baker D."/>
            <person name="Gharbi K."/>
            <person name="Hall N."/>
            <person name="Watson M."/>
            <person name="Adriaenssens E.M."/>
            <person name="Foster-Nyarko E."/>
            <person name="Jarju S."/>
            <person name="Secka A."/>
            <person name="Antonio M."/>
            <person name="Oren A."/>
            <person name="Chaudhuri R."/>
            <person name="La Ragione R.M."/>
            <person name="Hildebrand F."/>
            <person name="Pallen M.J."/>
        </authorList>
    </citation>
    <scope>NUCLEOTIDE SEQUENCE [LARGE SCALE GENOMIC DNA]</scope>
    <source>
        <strain evidence="4 5">Sa1CVA4</strain>
    </source>
</reference>
<dbReference type="Gene3D" id="3.90.550.10">
    <property type="entry name" value="Spore Coat Polysaccharide Biosynthesis Protein SpsA, Chain A"/>
    <property type="match status" value="1"/>
</dbReference>
<comment type="caution">
    <text evidence="4">The sequence shown here is derived from an EMBL/GenBank/DDBJ whole genome shotgun (WGS) entry which is preliminary data.</text>
</comment>
<dbReference type="RefSeq" id="WP_251832773.1">
    <property type="nucleotide sequence ID" value="NZ_JACSPS010000001.1"/>
</dbReference>
<keyword evidence="1" id="KW-0328">Glycosyltransferase</keyword>
<dbReference type="Pfam" id="PF00535">
    <property type="entry name" value="Glycos_transf_2"/>
    <property type="match status" value="1"/>
</dbReference>
<evidence type="ECO:0000256" key="1">
    <source>
        <dbReference type="ARBA" id="ARBA00022676"/>
    </source>
</evidence>
<dbReference type="EMBL" id="JACSPS010000001">
    <property type="protein sequence ID" value="MBD8017572.1"/>
    <property type="molecule type" value="Genomic_DNA"/>
</dbReference>
<evidence type="ECO:0000313" key="5">
    <source>
        <dbReference type="Proteomes" id="UP000626242"/>
    </source>
</evidence>
<dbReference type="SUPFAM" id="SSF53448">
    <property type="entry name" value="Nucleotide-diphospho-sugar transferases"/>
    <property type="match status" value="1"/>
</dbReference>
<dbReference type="PANTHER" id="PTHR22916">
    <property type="entry name" value="GLYCOSYLTRANSFERASE"/>
    <property type="match status" value="1"/>
</dbReference>
<dbReference type="InterPro" id="IPR029044">
    <property type="entry name" value="Nucleotide-diphossugar_trans"/>
</dbReference>
<protein>
    <submittedName>
        <fullName evidence="4">Glycosyltransferase</fullName>
    </submittedName>
</protein>
<proteinExistence type="predicted"/>
<sequence length="331" mass="38835">MLPLVTVSIPLFRCEDFIVKCLESVRAQTYQNIEVTLINDQTPDKSVDIAESFIQKNQLKNWRIFHLEQNSGLSVVRNKGIETARGKYLFFLDSDDYLKENCIEVLVETAERTGAEMTVAQLECEQLKSGEKSICIPLLSNQEVIEGNLSVMKAFADGDLVTYAVNKLMLTEFLRKNELWFVPGLFAQDELWTFHTMLKLNKIALRKELTYTYVLHEKSVIHNRNRRHFDNWATIIEHFTQSLESTKDPQIRNLIRTHIVNYKTMTLVMNWKAKQDAREWLYSFGRYKKYPNLRLKDYFSPGFSSSVKKKSLKLALPPALAVQYFRWMYYR</sequence>
<dbReference type="PANTHER" id="PTHR22916:SF51">
    <property type="entry name" value="GLYCOSYLTRANSFERASE EPSH-RELATED"/>
    <property type="match status" value="1"/>
</dbReference>
<dbReference type="Proteomes" id="UP000626242">
    <property type="component" value="Unassembled WGS sequence"/>
</dbReference>
<keyword evidence="2" id="KW-0808">Transferase</keyword>
<keyword evidence="5" id="KW-1185">Reference proteome</keyword>